<dbReference type="EMBL" id="AP018469">
    <property type="protein sequence ID" value="BBC43353.1"/>
    <property type="molecule type" value="Genomic_DNA"/>
</dbReference>
<reference evidence="3 5" key="2">
    <citation type="submission" date="2018-01" db="EMBL/GenBank/DDBJ databases">
        <title>Genome sequence of Mycobacterium phage Y20.</title>
        <authorList>
            <person name="Uchiyama J."/>
            <person name="Matsuzaki S."/>
        </authorList>
    </citation>
    <scope>NUCLEOTIDE SEQUENCE [LARGE SCALE GENOMIC DNA]</scope>
</reference>
<evidence type="ECO:0000313" key="2">
    <source>
        <dbReference type="EMBL" id="BBC43353.1"/>
    </source>
</evidence>
<dbReference type="Proteomes" id="UP000249965">
    <property type="component" value="Segment"/>
</dbReference>
<evidence type="ECO:0000313" key="4">
    <source>
        <dbReference type="Proteomes" id="UP000249965"/>
    </source>
</evidence>
<evidence type="ECO:0000256" key="1">
    <source>
        <dbReference type="SAM" id="MobiDB-lite"/>
    </source>
</evidence>
<dbReference type="Proteomes" id="UP000250049">
    <property type="component" value="Segment"/>
</dbReference>
<sequence>MRMKIVGPAKPAEPSGFHPVGTVAGDGPQLTRPGGHVPAWGKKVVRAQERRQMKFRIKLDSFPPEMVAAMFGERAALAMQFANLYRPLWFLGGDA</sequence>
<evidence type="ECO:0000313" key="3">
    <source>
        <dbReference type="EMBL" id="BBC43535.1"/>
    </source>
</evidence>
<dbReference type="EMBL" id="AP018471">
    <property type="protein sequence ID" value="BBC43535.1"/>
    <property type="molecule type" value="Genomic_DNA"/>
</dbReference>
<protein>
    <submittedName>
        <fullName evidence="3">Uncharacterized protein</fullName>
    </submittedName>
</protein>
<feature type="region of interest" description="Disordered" evidence="1">
    <location>
        <begin position="1"/>
        <end position="38"/>
    </location>
</feature>
<reference evidence="2 4" key="1">
    <citation type="submission" date="2018-01" db="EMBL/GenBank/DDBJ databases">
        <title>Genome sequence of Mycobacterium phage Y10.</title>
        <authorList>
            <person name="Uchiyama J."/>
            <person name="Matsuzaki S."/>
        </authorList>
    </citation>
    <scope>NUCLEOTIDE SEQUENCE [LARGE SCALE GENOMIC DNA]</scope>
</reference>
<name>A0A2Z5XB98_9CAUD</name>
<evidence type="ECO:0000313" key="5">
    <source>
        <dbReference type="Proteomes" id="UP000250049"/>
    </source>
</evidence>
<organism evidence="3 5">
    <name type="scientific">Mycobacterium phage Y10</name>
    <dbReference type="NCBI Taxonomy" id="2072010"/>
    <lineage>
        <taxon>Viruses</taxon>
        <taxon>Duplodnaviria</taxon>
        <taxon>Heunggongvirae</taxon>
        <taxon>Uroviricota</taxon>
        <taxon>Caudoviricetes</taxon>
        <taxon>Weiservirinae</taxon>
        <taxon>Fionnbharthvirus</taxon>
        <taxon>Fionnbharthvirus fionnbharth</taxon>
    </lineage>
</organism>
<accession>A0A2Z5XB98</accession>
<proteinExistence type="predicted"/>